<feature type="signal peptide" evidence="7">
    <location>
        <begin position="1"/>
        <end position="19"/>
    </location>
</feature>
<dbReference type="InterPro" id="IPR012599">
    <property type="entry name" value="Propeptide_C1A"/>
</dbReference>
<evidence type="ECO:0000256" key="2">
    <source>
        <dbReference type="ARBA" id="ARBA00022670"/>
    </source>
</evidence>
<sequence>MRRLFAAVVFATALIVVLCQSDIISEDFIRTINARATTWTARRNFENYTNEQLKSLAGLKGISRDPNFTLPIVDHDFKSLAIPDSFDARVTWPKCKSIATIRDQGHCGSCWAFAAVEVMTDRLCISSGGKKQFTFSPEELVSCCSHCGNGCKGGYLYEPFKPYTAKNGKTPSCQRKCVSEYSRQYKEDLHHGITAYQVSHSVTQMQQEIMKNGPVGASMSVYQHTHGLLQGQHAIKIIGWGTEKGVPYWLVANSWGTHFGEHGFFKIRRGTNHCKIESHVAAGSPNTSE</sequence>
<evidence type="ECO:0000256" key="6">
    <source>
        <dbReference type="ARBA" id="ARBA00023157"/>
    </source>
</evidence>
<keyword evidence="10" id="KW-1185">Reference proteome</keyword>
<dbReference type="Gene3D" id="3.90.70.10">
    <property type="entry name" value="Cysteine proteinases"/>
    <property type="match status" value="1"/>
</dbReference>
<keyword evidence="6" id="KW-1015">Disulfide bond</keyword>
<dbReference type="Proteomes" id="UP001162156">
    <property type="component" value="Unassembled WGS sequence"/>
</dbReference>
<dbReference type="AlphaFoldDB" id="A0AAV8WXM3"/>
<evidence type="ECO:0000256" key="1">
    <source>
        <dbReference type="ARBA" id="ARBA00008455"/>
    </source>
</evidence>
<organism evidence="9 10">
    <name type="scientific">Rhamnusium bicolor</name>
    <dbReference type="NCBI Taxonomy" id="1586634"/>
    <lineage>
        <taxon>Eukaryota</taxon>
        <taxon>Metazoa</taxon>
        <taxon>Ecdysozoa</taxon>
        <taxon>Arthropoda</taxon>
        <taxon>Hexapoda</taxon>
        <taxon>Insecta</taxon>
        <taxon>Pterygota</taxon>
        <taxon>Neoptera</taxon>
        <taxon>Endopterygota</taxon>
        <taxon>Coleoptera</taxon>
        <taxon>Polyphaga</taxon>
        <taxon>Cucujiformia</taxon>
        <taxon>Chrysomeloidea</taxon>
        <taxon>Cerambycidae</taxon>
        <taxon>Lepturinae</taxon>
        <taxon>Rhagiini</taxon>
        <taxon>Rhamnusium</taxon>
    </lineage>
</organism>
<evidence type="ECO:0000256" key="4">
    <source>
        <dbReference type="ARBA" id="ARBA00022801"/>
    </source>
</evidence>
<dbReference type="InterPro" id="IPR000169">
    <property type="entry name" value="Pept_cys_AS"/>
</dbReference>
<feature type="chain" id="PRO_5044023938" description="Peptidase C1A papain C-terminal domain-containing protein" evidence="7">
    <location>
        <begin position="20"/>
        <end position="289"/>
    </location>
</feature>
<dbReference type="CDD" id="cd02620">
    <property type="entry name" value="Peptidase_C1A_CathepsinB"/>
    <property type="match status" value="1"/>
</dbReference>
<dbReference type="InterPro" id="IPR025660">
    <property type="entry name" value="Pept_his_AS"/>
</dbReference>
<keyword evidence="2" id="KW-0645">Protease</keyword>
<dbReference type="InterPro" id="IPR038765">
    <property type="entry name" value="Papain-like_cys_pep_sf"/>
</dbReference>
<evidence type="ECO:0000256" key="7">
    <source>
        <dbReference type="SAM" id="SignalP"/>
    </source>
</evidence>
<dbReference type="SMART" id="SM00645">
    <property type="entry name" value="Pept_C1"/>
    <property type="match status" value="1"/>
</dbReference>
<keyword evidence="4" id="KW-0378">Hydrolase</keyword>
<protein>
    <recommendedName>
        <fullName evidence="8">Peptidase C1A papain C-terminal domain-containing protein</fullName>
    </recommendedName>
</protein>
<gene>
    <name evidence="9" type="ORF">NQ314_016133</name>
</gene>
<dbReference type="InterPro" id="IPR025661">
    <property type="entry name" value="Pept_asp_AS"/>
</dbReference>
<dbReference type="PRINTS" id="PR00705">
    <property type="entry name" value="PAPAIN"/>
</dbReference>
<evidence type="ECO:0000256" key="5">
    <source>
        <dbReference type="ARBA" id="ARBA00022807"/>
    </source>
</evidence>
<evidence type="ECO:0000313" key="10">
    <source>
        <dbReference type="Proteomes" id="UP001162156"/>
    </source>
</evidence>
<accession>A0AAV8WXM3</accession>
<dbReference type="PANTHER" id="PTHR12411">
    <property type="entry name" value="CYSTEINE PROTEASE FAMILY C1-RELATED"/>
    <property type="match status" value="1"/>
</dbReference>
<comment type="similarity">
    <text evidence="1">Belongs to the peptidase C1 family.</text>
</comment>
<dbReference type="Pfam" id="PF08127">
    <property type="entry name" value="Propeptide_C1"/>
    <property type="match status" value="1"/>
</dbReference>
<reference evidence="9" key="1">
    <citation type="journal article" date="2023" name="Insect Mol. Biol.">
        <title>Genome sequencing provides insights into the evolution of gene families encoding plant cell wall-degrading enzymes in longhorned beetles.</title>
        <authorList>
            <person name="Shin N.R."/>
            <person name="Okamura Y."/>
            <person name="Kirsch R."/>
            <person name="Pauchet Y."/>
        </authorList>
    </citation>
    <scope>NUCLEOTIDE SEQUENCE</scope>
    <source>
        <strain evidence="9">RBIC_L_NR</strain>
    </source>
</reference>
<dbReference type="EMBL" id="JANEYF010004487">
    <property type="protein sequence ID" value="KAJ8931012.1"/>
    <property type="molecule type" value="Genomic_DNA"/>
</dbReference>
<keyword evidence="5" id="KW-0788">Thiol protease</keyword>
<dbReference type="InterPro" id="IPR013128">
    <property type="entry name" value="Peptidase_C1A"/>
</dbReference>
<dbReference type="InterPro" id="IPR000668">
    <property type="entry name" value="Peptidase_C1A_C"/>
</dbReference>
<comment type="caution">
    <text evidence="9">The sequence shown here is derived from an EMBL/GenBank/DDBJ whole genome shotgun (WGS) entry which is preliminary data.</text>
</comment>
<proteinExistence type="inferred from homology"/>
<evidence type="ECO:0000256" key="3">
    <source>
        <dbReference type="ARBA" id="ARBA00022729"/>
    </source>
</evidence>
<evidence type="ECO:0000259" key="8">
    <source>
        <dbReference type="SMART" id="SM00645"/>
    </source>
</evidence>
<dbReference type="SUPFAM" id="SSF54001">
    <property type="entry name" value="Cysteine proteinases"/>
    <property type="match status" value="1"/>
</dbReference>
<dbReference type="GO" id="GO:0006508">
    <property type="term" value="P:proteolysis"/>
    <property type="evidence" value="ECO:0007669"/>
    <property type="project" value="UniProtKB-KW"/>
</dbReference>
<dbReference type="PROSITE" id="PS00640">
    <property type="entry name" value="THIOL_PROTEASE_ASN"/>
    <property type="match status" value="1"/>
</dbReference>
<dbReference type="PROSITE" id="PS00139">
    <property type="entry name" value="THIOL_PROTEASE_CYS"/>
    <property type="match status" value="1"/>
</dbReference>
<feature type="domain" description="Peptidase C1A papain C-terminal" evidence="8">
    <location>
        <begin position="82"/>
        <end position="284"/>
    </location>
</feature>
<name>A0AAV8WXM3_9CUCU</name>
<dbReference type="PROSITE" id="PS00639">
    <property type="entry name" value="THIOL_PROTEASE_HIS"/>
    <property type="match status" value="1"/>
</dbReference>
<keyword evidence="3 7" id="KW-0732">Signal</keyword>
<dbReference type="GO" id="GO:0004197">
    <property type="term" value="F:cysteine-type endopeptidase activity"/>
    <property type="evidence" value="ECO:0007669"/>
    <property type="project" value="InterPro"/>
</dbReference>
<evidence type="ECO:0000313" key="9">
    <source>
        <dbReference type="EMBL" id="KAJ8931012.1"/>
    </source>
</evidence>
<dbReference type="Pfam" id="PF00112">
    <property type="entry name" value="Peptidase_C1"/>
    <property type="match status" value="1"/>
</dbReference>